<dbReference type="AlphaFoldDB" id="A0A370CCR5"/>
<feature type="domain" description="Cation-transporting P-type ATPase N-terminal" evidence="4">
    <location>
        <begin position="126"/>
        <end position="167"/>
    </location>
</feature>
<dbReference type="Pfam" id="PF00690">
    <property type="entry name" value="Cation_ATPase_N"/>
    <property type="match status" value="1"/>
</dbReference>
<dbReference type="FunFam" id="2.70.150.10:FF:000028">
    <property type="entry name" value="Calcium-transporting ATPase"/>
    <property type="match status" value="1"/>
</dbReference>
<protein>
    <submittedName>
        <fullName evidence="5">Calcium ATPase</fullName>
    </submittedName>
</protein>
<evidence type="ECO:0000313" key="5">
    <source>
        <dbReference type="EMBL" id="RDH24931.1"/>
    </source>
</evidence>
<dbReference type="GO" id="GO:0006874">
    <property type="term" value="P:intracellular calcium ion homeostasis"/>
    <property type="evidence" value="ECO:0007669"/>
    <property type="project" value="TreeGrafter"/>
</dbReference>
<evidence type="ECO:0000256" key="1">
    <source>
        <dbReference type="ARBA" id="ARBA00022842"/>
    </source>
</evidence>
<dbReference type="SUPFAM" id="SSF81665">
    <property type="entry name" value="Calcium ATPase, transmembrane domain M"/>
    <property type="match status" value="1"/>
</dbReference>
<evidence type="ECO:0000256" key="2">
    <source>
        <dbReference type="SAM" id="Phobius"/>
    </source>
</evidence>
<dbReference type="Gene3D" id="2.70.150.10">
    <property type="entry name" value="Calcium-transporting ATPase, cytoplasmic transduction domain A"/>
    <property type="match status" value="1"/>
</dbReference>
<feature type="domain" description="P-type ATPase A" evidence="3">
    <location>
        <begin position="215"/>
        <end position="328"/>
    </location>
</feature>
<feature type="transmembrane region" description="Helical" evidence="2">
    <location>
        <begin position="156"/>
        <end position="173"/>
    </location>
</feature>
<keyword evidence="2" id="KW-1133">Transmembrane helix</keyword>
<name>A0A370CCR5_ASPNG</name>
<dbReference type="EMBL" id="KZ851900">
    <property type="protein sequence ID" value="RDH24931.1"/>
    <property type="molecule type" value="Genomic_DNA"/>
</dbReference>
<dbReference type="PANTHER" id="PTHR24093">
    <property type="entry name" value="CATION TRANSPORTING ATPASE"/>
    <property type="match status" value="1"/>
</dbReference>
<dbReference type="Proteomes" id="UP000253845">
    <property type="component" value="Unassembled WGS sequence"/>
</dbReference>
<proteinExistence type="predicted"/>
<keyword evidence="2" id="KW-0812">Transmembrane</keyword>
<organism evidence="5 6">
    <name type="scientific">Aspergillus niger ATCC 13496</name>
    <dbReference type="NCBI Taxonomy" id="1353008"/>
    <lineage>
        <taxon>Eukaryota</taxon>
        <taxon>Fungi</taxon>
        <taxon>Dikarya</taxon>
        <taxon>Ascomycota</taxon>
        <taxon>Pezizomycotina</taxon>
        <taxon>Eurotiomycetes</taxon>
        <taxon>Eurotiomycetidae</taxon>
        <taxon>Eurotiales</taxon>
        <taxon>Aspergillaceae</taxon>
        <taxon>Aspergillus</taxon>
        <taxon>Aspergillus subgen. Circumdati</taxon>
    </lineage>
</organism>
<evidence type="ECO:0000313" key="6">
    <source>
        <dbReference type="Proteomes" id="UP000253845"/>
    </source>
</evidence>
<dbReference type="Pfam" id="PF00122">
    <property type="entry name" value="E1-E2_ATPase"/>
    <property type="match status" value="1"/>
</dbReference>
<evidence type="ECO:0000259" key="3">
    <source>
        <dbReference type="Pfam" id="PF00122"/>
    </source>
</evidence>
<dbReference type="InterPro" id="IPR008250">
    <property type="entry name" value="ATPase_P-typ_transduc_dom_A_sf"/>
</dbReference>
<dbReference type="Gene3D" id="1.20.1110.10">
    <property type="entry name" value="Calcium-transporting ATPase, transmembrane domain"/>
    <property type="match status" value="1"/>
</dbReference>
<sequence>MSTRDSNNSEGILTSAVVPSVPGLGAENGPDGANCFAFSPTQLNELFNPKSVEGFCSLGGLYGLEYGLRTDLTAGLQSDESLLSGCISLEDVKQVALAKTTRSQRPLLSNQVHVARSKTDGLPFHDRVRVFGRNLLPATKRKGFGRLLWDAYNDRIILLLTAAAVVSLSLGIYEAASGQSQVDWIEGVAVCVAIFIVVSATAVNDWQKERQFKVDREVRVIRSNQSIMVHIHDLTVGDIVHLEPGDCAPADGVVVTSYGLRCDESMATGESDHIEKHTGFEVFDMATAKVSNEDMDPFIISGSKILEGLGTYLVLSVGPNSTHGRIMAGLAVESDPTPLQVKLSRLAKWIGWFGLG</sequence>
<dbReference type="VEuPathDB" id="FungiDB:M747DRAFT_300977"/>
<gene>
    <name evidence="5" type="ORF">M747DRAFT_300977</name>
</gene>
<dbReference type="InterPro" id="IPR059000">
    <property type="entry name" value="ATPase_P-type_domA"/>
</dbReference>
<accession>A0A370CCR5</accession>
<keyword evidence="1" id="KW-0460">Magnesium</keyword>
<feature type="transmembrane region" description="Helical" evidence="2">
    <location>
        <begin position="185"/>
        <end position="203"/>
    </location>
</feature>
<evidence type="ECO:0000259" key="4">
    <source>
        <dbReference type="Pfam" id="PF00690"/>
    </source>
</evidence>
<dbReference type="GO" id="GO:0005886">
    <property type="term" value="C:plasma membrane"/>
    <property type="evidence" value="ECO:0007669"/>
    <property type="project" value="TreeGrafter"/>
</dbReference>
<dbReference type="GO" id="GO:0005388">
    <property type="term" value="F:P-type calcium transporter activity"/>
    <property type="evidence" value="ECO:0007669"/>
    <property type="project" value="TreeGrafter"/>
</dbReference>
<keyword evidence="2" id="KW-0472">Membrane</keyword>
<dbReference type="SUPFAM" id="SSF81653">
    <property type="entry name" value="Calcium ATPase, transduction domain A"/>
    <property type="match status" value="1"/>
</dbReference>
<reference evidence="5 6" key="1">
    <citation type="submission" date="2018-07" db="EMBL/GenBank/DDBJ databases">
        <title>Section-level genome sequencing of Aspergillus section Nigri to investigate inter- and intra-species variation.</title>
        <authorList>
            <consortium name="DOE Joint Genome Institute"/>
            <person name="Vesth T.C."/>
            <person name="Nybo J.L."/>
            <person name="Theobald S."/>
            <person name="Frisvad J.C."/>
            <person name="Larsen T.O."/>
            <person name="Nielsen K.F."/>
            <person name="Hoof J.B."/>
            <person name="Brandl J."/>
            <person name="Salamov A."/>
            <person name="Riley R."/>
            <person name="Gladden J.M."/>
            <person name="Phatale P."/>
            <person name="Nielsen M.T."/>
            <person name="Lyhne E.K."/>
            <person name="Kogle M.E."/>
            <person name="Strasser K."/>
            <person name="McDonnell E."/>
            <person name="Barry K."/>
            <person name="Clum A."/>
            <person name="Chen C."/>
            <person name="Nolan M."/>
            <person name="Sandor L."/>
            <person name="Kuo A."/>
            <person name="Lipzen A."/>
            <person name="Hainaut M."/>
            <person name="Drula E."/>
            <person name="Tsang A."/>
            <person name="Magnuson J.K."/>
            <person name="Henrissat B."/>
            <person name="Wiebenga A."/>
            <person name="Simmons B.A."/>
            <person name="Makela M.R."/>
            <person name="De vries R.P."/>
            <person name="Grigoriev I.V."/>
            <person name="Mortensen U.H."/>
            <person name="Baker S.E."/>
            <person name="Andersen M.R."/>
        </authorList>
    </citation>
    <scope>NUCLEOTIDE SEQUENCE [LARGE SCALE GENOMIC DNA]</scope>
    <source>
        <strain evidence="5 6">ATCC 13496</strain>
    </source>
</reference>
<dbReference type="InterPro" id="IPR023298">
    <property type="entry name" value="ATPase_P-typ_TM_dom_sf"/>
</dbReference>
<dbReference type="PANTHER" id="PTHR24093:SF424">
    <property type="entry name" value="CALCIUM-TRANSPORTING ATPASE"/>
    <property type="match status" value="1"/>
</dbReference>
<dbReference type="InterPro" id="IPR004014">
    <property type="entry name" value="ATPase_P-typ_cation-transptr_N"/>
</dbReference>